<evidence type="ECO:0000256" key="3">
    <source>
        <dbReference type="ARBA" id="ARBA00022771"/>
    </source>
</evidence>
<feature type="region of interest" description="Disordered" evidence="6">
    <location>
        <begin position="369"/>
        <end position="392"/>
    </location>
</feature>
<dbReference type="InterPro" id="IPR052035">
    <property type="entry name" value="ZnF_BED_domain_contain"/>
</dbReference>
<keyword evidence="3" id="KW-0863">Zinc-finger</keyword>
<dbReference type="EMBL" id="LGRX02030119">
    <property type="protein sequence ID" value="KAK3246057.1"/>
    <property type="molecule type" value="Genomic_DNA"/>
</dbReference>
<reference evidence="7 8" key="1">
    <citation type="journal article" date="2015" name="Genome Biol. Evol.">
        <title>Comparative Genomics of a Bacterivorous Green Alga Reveals Evolutionary Causalities and Consequences of Phago-Mixotrophic Mode of Nutrition.</title>
        <authorList>
            <person name="Burns J.A."/>
            <person name="Paasch A."/>
            <person name="Narechania A."/>
            <person name="Kim E."/>
        </authorList>
    </citation>
    <scope>NUCLEOTIDE SEQUENCE [LARGE SCALE GENOMIC DNA]</scope>
    <source>
        <strain evidence="7 8">PLY_AMNH</strain>
    </source>
</reference>
<feature type="compositionally biased region" description="Acidic residues" evidence="6">
    <location>
        <begin position="374"/>
        <end position="383"/>
    </location>
</feature>
<evidence type="ECO:0000256" key="2">
    <source>
        <dbReference type="ARBA" id="ARBA00022723"/>
    </source>
</evidence>
<comment type="subcellular location">
    <subcellularLocation>
        <location evidence="1">Nucleus</location>
    </subcellularLocation>
</comment>
<proteinExistence type="predicted"/>
<organism evidence="7 8">
    <name type="scientific">Cymbomonas tetramitiformis</name>
    <dbReference type="NCBI Taxonomy" id="36881"/>
    <lineage>
        <taxon>Eukaryota</taxon>
        <taxon>Viridiplantae</taxon>
        <taxon>Chlorophyta</taxon>
        <taxon>Pyramimonadophyceae</taxon>
        <taxon>Pyramimonadales</taxon>
        <taxon>Pyramimonadaceae</taxon>
        <taxon>Cymbomonas</taxon>
    </lineage>
</organism>
<dbReference type="GO" id="GO:0005634">
    <property type="term" value="C:nucleus"/>
    <property type="evidence" value="ECO:0007669"/>
    <property type="project" value="UniProtKB-SubCell"/>
</dbReference>
<evidence type="ECO:0000256" key="5">
    <source>
        <dbReference type="ARBA" id="ARBA00023242"/>
    </source>
</evidence>
<accession>A0AAE0C2D5</accession>
<sequence>MQSLKALLEEGILPSIGGDVWSQGGISIFGILVYWLDKDFNYHERLLGAIPFSNVRHTGDELEKATKTACADFGLGEYCQAGDNIEAADTVTDYIHGTVSDNASIIVSGWNCFDGHECCDHTLALVVKGFLEHPVVKKVFSKLRGMTAHFNHSVIGGNLLKECQRRHNMSESKPPQDNDTRSGWGGACKQSCWYVHNQLAIQMYDVENPLKASTAVANPDGSVYKTHQLLPDEWSIVREAMYLLTCAKTAVDLLQYTKKYERHTVTITNEAVKEAREVAYKDLCKRVFNDLMDCKLEDFAVATLLDPRHKSFKFKYAEKWMRGRFTKKLAETWANGIYTADWKPKARQGANEAGPIQRANTDVATEANFLASDSDSEEDELEDGPQQPDQFEELRAYLEMPDEKSRC</sequence>
<dbReference type="Proteomes" id="UP001190700">
    <property type="component" value="Unassembled WGS sequence"/>
</dbReference>
<keyword evidence="8" id="KW-1185">Reference proteome</keyword>
<keyword evidence="2" id="KW-0479">Metal-binding</keyword>
<gene>
    <name evidence="7" type="ORF">CYMTET_44395</name>
</gene>
<evidence type="ECO:0000256" key="4">
    <source>
        <dbReference type="ARBA" id="ARBA00022833"/>
    </source>
</evidence>
<evidence type="ECO:0000256" key="6">
    <source>
        <dbReference type="SAM" id="MobiDB-lite"/>
    </source>
</evidence>
<dbReference type="InterPro" id="IPR012337">
    <property type="entry name" value="RNaseH-like_sf"/>
</dbReference>
<evidence type="ECO:0000256" key="1">
    <source>
        <dbReference type="ARBA" id="ARBA00004123"/>
    </source>
</evidence>
<dbReference type="PANTHER" id="PTHR46481">
    <property type="entry name" value="ZINC FINGER BED DOMAIN-CONTAINING PROTEIN 4"/>
    <property type="match status" value="1"/>
</dbReference>
<comment type="caution">
    <text evidence="7">The sequence shown here is derived from an EMBL/GenBank/DDBJ whole genome shotgun (WGS) entry which is preliminary data.</text>
</comment>
<dbReference type="PANTHER" id="PTHR46481:SF10">
    <property type="entry name" value="ZINC FINGER BED DOMAIN-CONTAINING PROTEIN 39"/>
    <property type="match status" value="1"/>
</dbReference>
<evidence type="ECO:0000313" key="8">
    <source>
        <dbReference type="Proteomes" id="UP001190700"/>
    </source>
</evidence>
<dbReference type="SUPFAM" id="SSF53098">
    <property type="entry name" value="Ribonuclease H-like"/>
    <property type="match status" value="1"/>
</dbReference>
<protein>
    <submittedName>
        <fullName evidence="7">Uncharacterized protein</fullName>
    </submittedName>
</protein>
<name>A0AAE0C2D5_9CHLO</name>
<keyword evidence="4" id="KW-0862">Zinc</keyword>
<evidence type="ECO:0000313" key="7">
    <source>
        <dbReference type="EMBL" id="KAK3246057.1"/>
    </source>
</evidence>
<dbReference type="GO" id="GO:0008270">
    <property type="term" value="F:zinc ion binding"/>
    <property type="evidence" value="ECO:0007669"/>
    <property type="project" value="UniProtKB-KW"/>
</dbReference>
<dbReference type="AlphaFoldDB" id="A0AAE0C2D5"/>
<keyword evidence="5" id="KW-0539">Nucleus</keyword>